<evidence type="ECO:0000313" key="1">
    <source>
        <dbReference type="EMBL" id="KAF4981777.1"/>
    </source>
</evidence>
<dbReference type="AlphaFoldDB" id="A0A8H4UQR6"/>
<dbReference type="Proteomes" id="UP000635477">
    <property type="component" value="Unassembled WGS sequence"/>
</dbReference>
<organism evidence="1 2">
    <name type="scientific">Fusarium zealandicum</name>
    <dbReference type="NCBI Taxonomy" id="1053134"/>
    <lineage>
        <taxon>Eukaryota</taxon>
        <taxon>Fungi</taxon>
        <taxon>Dikarya</taxon>
        <taxon>Ascomycota</taxon>
        <taxon>Pezizomycotina</taxon>
        <taxon>Sordariomycetes</taxon>
        <taxon>Hypocreomycetidae</taxon>
        <taxon>Hypocreales</taxon>
        <taxon>Nectriaceae</taxon>
        <taxon>Fusarium</taxon>
        <taxon>Fusarium staphyleae species complex</taxon>
    </lineage>
</organism>
<evidence type="ECO:0000313" key="2">
    <source>
        <dbReference type="Proteomes" id="UP000635477"/>
    </source>
</evidence>
<reference evidence="1" key="2">
    <citation type="submission" date="2020-05" db="EMBL/GenBank/DDBJ databases">
        <authorList>
            <person name="Kim H.-S."/>
            <person name="Proctor R.H."/>
            <person name="Brown D.W."/>
        </authorList>
    </citation>
    <scope>NUCLEOTIDE SEQUENCE</scope>
    <source>
        <strain evidence="1">NRRL 22465</strain>
    </source>
</reference>
<reference evidence="1" key="1">
    <citation type="journal article" date="2020" name="BMC Genomics">
        <title>Correction to: Identification and distribution of gene clusters required for synthesis of sphingolipid metabolism inhibitors in diverse species of the filamentous fungus Fusarium.</title>
        <authorList>
            <person name="Kim H.S."/>
            <person name="Lohmar J.M."/>
            <person name="Busman M."/>
            <person name="Brown D.W."/>
            <person name="Naumann T.A."/>
            <person name="Divon H.H."/>
            <person name="Lysoe E."/>
            <person name="Uhlig S."/>
            <person name="Proctor R.H."/>
        </authorList>
    </citation>
    <scope>NUCLEOTIDE SEQUENCE</scope>
    <source>
        <strain evidence="1">NRRL 22465</strain>
    </source>
</reference>
<name>A0A8H4UQR6_9HYPO</name>
<accession>A0A8H4UQR6</accession>
<comment type="caution">
    <text evidence="1">The sequence shown here is derived from an EMBL/GenBank/DDBJ whole genome shotgun (WGS) entry which is preliminary data.</text>
</comment>
<dbReference type="OrthoDB" id="9991317at2759"/>
<gene>
    <name evidence="1" type="ORF">FZEAL_2499</name>
</gene>
<protein>
    <submittedName>
        <fullName evidence="1">Uncharacterized protein</fullName>
    </submittedName>
</protein>
<dbReference type="EMBL" id="JABEYC010000151">
    <property type="protein sequence ID" value="KAF4981777.1"/>
    <property type="molecule type" value="Genomic_DNA"/>
</dbReference>
<sequence length="104" mass="11590">MWEVKDEYCVNVAQTIYESLRDGGVTDEAVCRGLHKATKKLRDRWLDTLDEGGTEVLGLARALEETSLLAIEGLGGVREPRDVVLCDEDATKMVDWVPYIHVGV</sequence>
<proteinExistence type="predicted"/>
<keyword evidence="2" id="KW-1185">Reference proteome</keyword>